<name>A0AAF0EE10_9BASI</name>
<reference evidence="3" key="1">
    <citation type="submission" date="2023-03" db="EMBL/GenBank/DDBJ databases">
        <title>Mating type loci evolution in Malassezia.</title>
        <authorList>
            <person name="Coelho M.A."/>
        </authorList>
    </citation>
    <scope>NUCLEOTIDE SEQUENCE</scope>
    <source>
        <strain evidence="3">CBS 12830</strain>
    </source>
</reference>
<accession>A0AAF0EE10</accession>
<dbReference type="Pfam" id="PF10419">
    <property type="entry name" value="TFIIIC_sub6"/>
    <property type="match status" value="1"/>
</dbReference>
<dbReference type="EMBL" id="CP119902">
    <property type="protein sequence ID" value="WFD23204.1"/>
    <property type="molecule type" value="Genomic_DNA"/>
</dbReference>
<gene>
    <name evidence="3" type="ORF">MEQU1_001892</name>
</gene>
<keyword evidence="4" id="KW-1185">Reference proteome</keyword>
<dbReference type="Proteomes" id="UP001214415">
    <property type="component" value="Chromosome 3"/>
</dbReference>
<evidence type="ECO:0000313" key="3">
    <source>
        <dbReference type="EMBL" id="WFD23204.1"/>
    </source>
</evidence>
<dbReference type="AlphaFoldDB" id="A0AAF0EE10"/>
<dbReference type="Gene3D" id="2.60.40.4370">
    <property type="match status" value="1"/>
</dbReference>
<feature type="domain" description="Transcription factor TFIIIC triple barrel" evidence="2">
    <location>
        <begin position="30"/>
        <end position="138"/>
    </location>
</feature>
<evidence type="ECO:0000259" key="2">
    <source>
        <dbReference type="Pfam" id="PF10419"/>
    </source>
</evidence>
<feature type="region of interest" description="Disordered" evidence="1">
    <location>
        <begin position="1"/>
        <end position="23"/>
    </location>
</feature>
<evidence type="ECO:0000313" key="4">
    <source>
        <dbReference type="Proteomes" id="UP001214415"/>
    </source>
</evidence>
<proteinExistence type="predicted"/>
<evidence type="ECO:0000256" key="1">
    <source>
        <dbReference type="SAM" id="MobiDB-lite"/>
    </source>
</evidence>
<protein>
    <recommendedName>
        <fullName evidence="2">Transcription factor TFIIIC triple barrel domain-containing protein</fullName>
    </recommendedName>
</protein>
<sequence>MTRPLDASWVRVEDASAPDGQGWELEQEDSELIVLDLRSADREPAEDRESMPGTSVTLTVSTLTHTQGLETDTPMMKLGDMVMLGEWDELLGSEIVLCQDPTSGTEGATWQPLRAPTELTATGASTTSTRRIAFTPVRSQQDDLLDTRSHLPTADDLPRDFDEDMPLAWHARIL</sequence>
<dbReference type="InterPro" id="IPR019481">
    <property type="entry name" value="TFIIIC_triple_barrel"/>
</dbReference>
<organism evidence="3 4">
    <name type="scientific">Malassezia equina</name>
    <dbReference type="NCBI Taxonomy" id="1381935"/>
    <lineage>
        <taxon>Eukaryota</taxon>
        <taxon>Fungi</taxon>
        <taxon>Dikarya</taxon>
        <taxon>Basidiomycota</taxon>
        <taxon>Ustilaginomycotina</taxon>
        <taxon>Malasseziomycetes</taxon>
        <taxon>Malasseziales</taxon>
        <taxon>Malasseziaceae</taxon>
        <taxon>Malassezia</taxon>
    </lineage>
</organism>